<dbReference type="PANTHER" id="PTHR43065:SF23">
    <property type="entry name" value="SENSOR HISTIDINE KINASE PDTAS"/>
    <property type="match status" value="1"/>
</dbReference>
<dbReference type="InterPro" id="IPR036890">
    <property type="entry name" value="HATPase_C_sf"/>
</dbReference>
<dbReference type="PROSITE" id="PS50109">
    <property type="entry name" value="HIS_KIN"/>
    <property type="match status" value="1"/>
</dbReference>
<sequence length="355" mass="41371">MKNIRKSIGLWLDDNLAPMYIDGAVEEITGYAKDDFDSMNLKWIDLVIPEYQPLVLEHIKWVKLNPNIYAEIEYQIRRKDGETRWVKEIIHVVPENQKYQGVFHSFVYDINEQKKAQESKMKFEEAQKKEIHHRIKNNLQVISSLLDLQAENLVENTVCDTSKVLEAFKESKNRVASMALIHEELYRSTDSTAQILDFSAYLTNLATYLFDSYNIKNNNISLKLNLEQVSLNMDTAIPLGNIVTELISNALKYAFVDESKGEISIILCRNENYKQYLEKSRDFRTDFECQNIEDLPFILIIKDNGKGFPREIDFKNTDSLGLQLVNILVEQIDGCIELKRNNGTEFTIWFKDYII</sequence>
<dbReference type="Pfam" id="PF07568">
    <property type="entry name" value="HisKA_2"/>
    <property type="match status" value="1"/>
</dbReference>
<gene>
    <name evidence="3" type="ORF">MSBR3_0958</name>
</gene>
<feature type="domain" description="Histidine kinase" evidence="1">
    <location>
        <begin position="130"/>
        <end position="354"/>
    </location>
</feature>
<dbReference type="STRING" id="1434107.MSBR3_0958"/>
<dbReference type="InterPro" id="IPR035965">
    <property type="entry name" value="PAS-like_dom_sf"/>
</dbReference>
<dbReference type="Proteomes" id="UP000033066">
    <property type="component" value="Chromosome"/>
</dbReference>
<dbReference type="Gene3D" id="3.30.565.10">
    <property type="entry name" value="Histidine kinase-like ATPase, C-terminal domain"/>
    <property type="match status" value="1"/>
</dbReference>
<evidence type="ECO:0000313" key="3">
    <source>
        <dbReference type="EMBL" id="AKB81536.1"/>
    </source>
</evidence>
<dbReference type="PROSITE" id="PS50113">
    <property type="entry name" value="PAC"/>
    <property type="match status" value="1"/>
</dbReference>
<dbReference type="SMART" id="SM00387">
    <property type="entry name" value="HATPase_c"/>
    <property type="match status" value="1"/>
</dbReference>
<protein>
    <submittedName>
        <fullName evidence="3">Sensory transduction histidine kinase</fullName>
    </submittedName>
</protein>
<accession>A0A0E3SJ27</accession>
<dbReference type="InterPro" id="IPR000014">
    <property type="entry name" value="PAS"/>
</dbReference>
<dbReference type="Gene3D" id="3.30.450.20">
    <property type="entry name" value="PAS domain"/>
    <property type="match status" value="1"/>
</dbReference>
<keyword evidence="3" id="KW-0418">Kinase</keyword>
<dbReference type="GO" id="GO:0016301">
    <property type="term" value="F:kinase activity"/>
    <property type="evidence" value="ECO:0007669"/>
    <property type="project" value="UniProtKB-KW"/>
</dbReference>
<dbReference type="InterPro" id="IPR011495">
    <property type="entry name" value="Sig_transdc_His_kin_sub2_dim/P"/>
</dbReference>
<dbReference type="EMBL" id="CP009517">
    <property type="protein sequence ID" value="AKB81536.1"/>
    <property type="molecule type" value="Genomic_DNA"/>
</dbReference>
<keyword evidence="4" id="KW-1185">Reference proteome</keyword>
<dbReference type="InterPro" id="IPR013655">
    <property type="entry name" value="PAS_fold_3"/>
</dbReference>
<proteinExistence type="predicted"/>
<evidence type="ECO:0000259" key="1">
    <source>
        <dbReference type="PROSITE" id="PS50109"/>
    </source>
</evidence>
<dbReference type="GeneID" id="24788452"/>
<keyword evidence="3" id="KW-0808">Transferase</keyword>
<evidence type="ECO:0000313" key="4">
    <source>
        <dbReference type="Proteomes" id="UP000033066"/>
    </source>
</evidence>
<dbReference type="KEGG" id="mbak:MSBR3_0958"/>
<reference evidence="3" key="1">
    <citation type="submission" date="2014-07" db="EMBL/GenBank/DDBJ databases">
        <title>Methanogenic archaea and the global carbon cycle.</title>
        <authorList>
            <person name="Henriksen J.R."/>
            <person name="Luke J."/>
            <person name="Reinhart S."/>
            <person name="Benedict M.N."/>
            <person name="Youngblut N.D."/>
            <person name="Metcalf M.E."/>
            <person name="Whitaker R.J."/>
            <person name="Metcalf W.W."/>
        </authorList>
    </citation>
    <scope>NUCLEOTIDE SEQUENCE [LARGE SCALE GENOMIC DNA]</scope>
    <source>
        <strain evidence="3">3</strain>
    </source>
</reference>
<dbReference type="InterPro" id="IPR000700">
    <property type="entry name" value="PAS-assoc_C"/>
</dbReference>
<feature type="domain" description="PAC" evidence="2">
    <location>
        <begin position="70"/>
        <end position="122"/>
    </location>
</feature>
<dbReference type="InterPro" id="IPR003594">
    <property type="entry name" value="HATPase_dom"/>
</dbReference>
<dbReference type="NCBIfam" id="TIGR00229">
    <property type="entry name" value="sensory_box"/>
    <property type="match status" value="1"/>
</dbReference>
<dbReference type="RefSeq" id="WP_052723290.1">
    <property type="nucleotide sequence ID" value="NZ_CP009517.1"/>
</dbReference>
<dbReference type="InterPro" id="IPR005467">
    <property type="entry name" value="His_kinase_dom"/>
</dbReference>
<dbReference type="Pfam" id="PF02518">
    <property type="entry name" value="HATPase_c"/>
    <property type="match status" value="1"/>
</dbReference>
<dbReference type="OrthoDB" id="8127at2157"/>
<organism evidence="3 4">
    <name type="scientific">Methanosarcina barkeri 3</name>
    <dbReference type="NCBI Taxonomy" id="1434107"/>
    <lineage>
        <taxon>Archaea</taxon>
        <taxon>Methanobacteriati</taxon>
        <taxon>Methanobacteriota</taxon>
        <taxon>Stenosarchaea group</taxon>
        <taxon>Methanomicrobia</taxon>
        <taxon>Methanosarcinales</taxon>
        <taxon>Methanosarcinaceae</taxon>
        <taxon>Methanosarcina</taxon>
    </lineage>
</organism>
<dbReference type="AlphaFoldDB" id="A0A0E3SJ27"/>
<dbReference type="PATRIC" id="fig|1434107.4.peg.1260"/>
<dbReference type="HOGENOM" id="CLU_000445_114_57_2"/>
<dbReference type="SUPFAM" id="SSF55874">
    <property type="entry name" value="ATPase domain of HSP90 chaperone/DNA topoisomerase II/histidine kinase"/>
    <property type="match status" value="1"/>
</dbReference>
<dbReference type="CDD" id="cd00130">
    <property type="entry name" value="PAS"/>
    <property type="match status" value="1"/>
</dbReference>
<dbReference type="Pfam" id="PF08447">
    <property type="entry name" value="PAS_3"/>
    <property type="match status" value="1"/>
</dbReference>
<dbReference type="PANTHER" id="PTHR43065">
    <property type="entry name" value="SENSOR HISTIDINE KINASE"/>
    <property type="match status" value="1"/>
</dbReference>
<evidence type="ECO:0000259" key="2">
    <source>
        <dbReference type="PROSITE" id="PS50113"/>
    </source>
</evidence>
<dbReference type="SUPFAM" id="SSF55785">
    <property type="entry name" value="PYP-like sensor domain (PAS domain)"/>
    <property type="match status" value="1"/>
</dbReference>
<name>A0A0E3SJ27_METBA</name>